<reference evidence="1 2" key="1">
    <citation type="journal article" date="2017" name="Front. Microbiol.">
        <title>New Insights into the Diversity of the Genus Faecalibacterium.</title>
        <authorList>
            <person name="Benevides L."/>
            <person name="Burman S."/>
            <person name="Martin R."/>
            <person name="Robert V."/>
            <person name="Thomas M."/>
            <person name="Miquel S."/>
            <person name="Chain F."/>
            <person name="Sokol H."/>
            <person name="Bermudez-Humaran L.G."/>
            <person name="Morrison M."/>
            <person name="Langella P."/>
            <person name="Azevedo V.A."/>
            <person name="Chatel J.M."/>
            <person name="Soares S."/>
        </authorList>
    </citation>
    <scope>NUCLEOTIDE SEQUENCE [LARGE SCALE GENOMIC DNA]</scope>
    <source>
        <strain evidence="2">CNCM I-4540</strain>
    </source>
</reference>
<proteinExistence type="predicted"/>
<dbReference type="AlphaFoldDB" id="A0A2A6ZE62"/>
<evidence type="ECO:0008006" key="3">
    <source>
        <dbReference type="Google" id="ProtNLM"/>
    </source>
</evidence>
<dbReference type="InterPro" id="IPR010982">
    <property type="entry name" value="Lambda_DNA-bd_dom_sf"/>
</dbReference>
<dbReference type="SUPFAM" id="SSF47413">
    <property type="entry name" value="lambda repressor-like DNA-binding domains"/>
    <property type="match status" value="1"/>
</dbReference>
<dbReference type="GO" id="GO:0003677">
    <property type="term" value="F:DNA binding"/>
    <property type="evidence" value="ECO:0007669"/>
    <property type="project" value="InterPro"/>
</dbReference>
<evidence type="ECO:0000313" key="1">
    <source>
        <dbReference type="EMBL" id="PDX59641.1"/>
    </source>
</evidence>
<dbReference type="Proteomes" id="UP000220752">
    <property type="component" value="Unassembled WGS sequence"/>
</dbReference>
<dbReference type="InterPro" id="IPR001387">
    <property type="entry name" value="Cro/C1-type_HTH"/>
</dbReference>
<dbReference type="Pfam" id="PF05339">
    <property type="entry name" value="DUF739"/>
    <property type="match status" value="1"/>
</dbReference>
<sequence>MYQYFHKLRVRFAELEMKQGEVAKRANMAESTLTARMTGRLPWNGDEIARVAKVVDIPTDQIGTFFFEDAPKEYKKKGA</sequence>
<protein>
    <recommendedName>
        <fullName evidence="3">DUF739 domain-containing protein</fullName>
    </recommendedName>
</protein>
<evidence type="ECO:0000313" key="2">
    <source>
        <dbReference type="Proteomes" id="UP000220752"/>
    </source>
</evidence>
<keyword evidence="2" id="KW-1185">Reference proteome</keyword>
<gene>
    <name evidence="1" type="ORF">CGS46_01660</name>
</gene>
<dbReference type="EMBL" id="NMTQ01000011">
    <property type="protein sequence ID" value="PDX59641.1"/>
    <property type="molecule type" value="Genomic_DNA"/>
</dbReference>
<name>A0A2A6ZE62_9FIRM</name>
<comment type="caution">
    <text evidence="1">The sequence shown here is derived from an EMBL/GenBank/DDBJ whole genome shotgun (WGS) entry which is preliminary data.</text>
</comment>
<dbReference type="InterPro" id="IPR008003">
    <property type="entry name" value="DUF739"/>
</dbReference>
<dbReference type="CDD" id="cd00093">
    <property type="entry name" value="HTH_XRE"/>
    <property type="match status" value="1"/>
</dbReference>
<dbReference type="Gene3D" id="1.10.260.40">
    <property type="entry name" value="lambda repressor-like DNA-binding domains"/>
    <property type="match status" value="1"/>
</dbReference>
<organism evidence="1 2">
    <name type="scientific">Faecalibacterium langellae</name>
    <dbReference type="NCBI Taxonomy" id="3435293"/>
    <lineage>
        <taxon>Bacteria</taxon>
        <taxon>Bacillati</taxon>
        <taxon>Bacillota</taxon>
        <taxon>Clostridia</taxon>
        <taxon>Eubacteriales</taxon>
        <taxon>Oscillospiraceae</taxon>
        <taxon>Faecalibacterium</taxon>
    </lineage>
</organism>
<accession>A0A2A6ZE62</accession>